<protein>
    <submittedName>
        <fullName evidence="5">3-oxoacyl-ACP synthase</fullName>
    </submittedName>
</protein>
<dbReference type="GO" id="GO:0044550">
    <property type="term" value="P:secondary metabolite biosynthetic process"/>
    <property type="evidence" value="ECO:0007669"/>
    <property type="project" value="TreeGrafter"/>
</dbReference>
<evidence type="ECO:0000259" key="3">
    <source>
        <dbReference type="Pfam" id="PF08541"/>
    </source>
</evidence>
<comment type="caution">
    <text evidence="5">The sequence shown here is derived from an EMBL/GenBank/DDBJ whole genome shotgun (WGS) entry which is preliminary data.</text>
</comment>
<keyword evidence="2" id="KW-0012">Acyltransferase</keyword>
<proteinExistence type="predicted"/>
<dbReference type="InterPro" id="IPR016039">
    <property type="entry name" value="Thiolase-like"/>
</dbReference>
<dbReference type="AlphaFoldDB" id="A0A5C8CE86"/>
<dbReference type="GO" id="GO:0004315">
    <property type="term" value="F:3-oxoacyl-[acyl-carrier-protein] synthase activity"/>
    <property type="evidence" value="ECO:0007669"/>
    <property type="project" value="InterPro"/>
</dbReference>
<dbReference type="Gene3D" id="3.40.47.10">
    <property type="match status" value="1"/>
</dbReference>
<sequence>MVYIKSCKGLYKNEKTKMPASDLVLEPVKEVIKGMDALDIDGIICATITKDYVYPSASCMLGGKINAKNAFCYDIESDFTGFISALRLAYSFVESKRYKNVLAVSSESFYICDDKDRFNDASVAALITSEKSNIQIDFIDSTTDGSALENCYIPMGGAVKPYTREGIINKEHFIYIKDNKIFEEEAKKSALYVKETLSKNNIEIDYYIPSYFNKESFDNFANNLSVDKNKIYSKMENSNSSLSATSGVAFSMALEDGSIKNNSKVALCGFGSGYTKALAVFSVS</sequence>
<evidence type="ECO:0000313" key="6">
    <source>
        <dbReference type="Proteomes" id="UP000325116"/>
    </source>
</evidence>
<dbReference type="InterPro" id="IPR013751">
    <property type="entry name" value="ACP_syn_III_N"/>
</dbReference>
<feature type="domain" description="Beta-ketoacyl-[acyl-carrier-protein] synthase III C-terminal" evidence="3">
    <location>
        <begin position="203"/>
        <end position="281"/>
    </location>
</feature>
<evidence type="ECO:0000256" key="2">
    <source>
        <dbReference type="ARBA" id="ARBA00023315"/>
    </source>
</evidence>
<dbReference type="SUPFAM" id="SSF53901">
    <property type="entry name" value="Thiolase-like"/>
    <property type="match status" value="2"/>
</dbReference>
<accession>A0A5C8CE86</accession>
<dbReference type="EMBL" id="SAXT01000005">
    <property type="protein sequence ID" value="TXJ11699.1"/>
    <property type="molecule type" value="Genomic_DNA"/>
</dbReference>
<feature type="domain" description="Beta-ketoacyl-[acyl-carrier-protein] synthase III N-terminal" evidence="4">
    <location>
        <begin position="73"/>
        <end position="138"/>
    </location>
</feature>
<reference evidence="5 6" key="1">
    <citation type="journal article" date="1992" name="Lakartidningen">
        <title>[Penicillin V and not amoxicillin is the first choice preparation in acute otitis].</title>
        <authorList>
            <person name="Kamme C."/>
            <person name="Lundgren K."/>
            <person name="Prellner K."/>
        </authorList>
    </citation>
    <scope>NUCLEOTIDE SEQUENCE [LARGE SCALE GENOMIC DNA]</scope>
    <source>
        <strain evidence="5 6">W1</strain>
    </source>
</reference>
<dbReference type="PANTHER" id="PTHR34069:SF3">
    <property type="entry name" value="ACYL-COA:ACYL-COA ALKYLTRANSFERASE"/>
    <property type="match status" value="1"/>
</dbReference>
<organism evidence="5 6">
    <name type="scientific">Brachyspira aalborgi</name>
    <dbReference type="NCBI Taxonomy" id="29522"/>
    <lineage>
        <taxon>Bacteria</taxon>
        <taxon>Pseudomonadati</taxon>
        <taxon>Spirochaetota</taxon>
        <taxon>Spirochaetia</taxon>
        <taxon>Brachyspirales</taxon>
        <taxon>Brachyspiraceae</taxon>
        <taxon>Brachyspira</taxon>
    </lineage>
</organism>
<name>A0A5C8CE86_9SPIR</name>
<dbReference type="InterPro" id="IPR013747">
    <property type="entry name" value="ACP_syn_III_C"/>
</dbReference>
<dbReference type="RefSeq" id="WP_147758619.1">
    <property type="nucleotide sequence ID" value="NZ_SAXT01000005.1"/>
</dbReference>
<gene>
    <name evidence="5" type="ORF">EPJ80_08275</name>
</gene>
<keyword evidence="1" id="KW-0808">Transferase</keyword>
<dbReference type="GO" id="GO:0006633">
    <property type="term" value="P:fatty acid biosynthetic process"/>
    <property type="evidence" value="ECO:0007669"/>
    <property type="project" value="InterPro"/>
</dbReference>
<evidence type="ECO:0000259" key="4">
    <source>
        <dbReference type="Pfam" id="PF08545"/>
    </source>
</evidence>
<dbReference type="Pfam" id="PF08545">
    <property type="entry name" value="ACP_syn_III"/>
    <property type="match status" value="1"/>
</dbReference>
<dbReference type="Proteomes" id="UP000325116">
    <property type="component" value="Unassembled WGS sequence"/>
</dbReference>
<dbReference type="Pfam" id="PF08541">
    <property type="entry name" value="ACP_syn_III_C"/>
    <property type="match status" value="1"/>
</dbReference>
<evidence type="ECO:0000313" key="5">
    <source>
        <dbReference type="EMBL" id="TXJ11699.1"/>
    </source>
</evidence>
<dbReference type="PANTHER" id="PTHR34069">
    <property type="entry name" value="3-OXOACYL-[ACYL-CARRIER-PROTEIN] SYNTHASE 3"/>
    <property type="match status" value="1"/>
</dbReference>
<evidence type="ECO:0000256" key="1">
    <source>
        <dbReference type="ARBA" id="ARBA00022679"/>
    </source>
</evidence>